<dbReference type="EMBL" id="QDOO01000036">
    <property type="protein sequence ID" value="PVM63456.1"/>
    <property type="molecule type" value="Genomic_DNA"/>
</dbReference>
<reference evidence="1 2" key="1">
    <citation type="submission" date="2018-04" db="EMBL/GenBank/DDBJ databases">
        <title>Serotype diversity and antimicrobial resistance among Salmonella enterica isolated from patients at an equine referral hospital.</title>
        <authorList>
            <person name="Leon I.M."/>
            <person name="Lawhon S.D."/>
            <person name="Norman K.N."/>
            <person name="Threadgill D.S."/>
            <person name="Ohta N."/>
            <person name="Vinasco J."/>
            <person name="Scott H.M."/>
        </authorList>
    </citation>
    <scope>NUCLEOTIDE SEQUENCE [LARGE SCALE GENOMIC DNA]</scope>
    <source>
        <strain evidence="1 2">159</strain>
    </source>
</reference>
<comment type="caution">
    <text evidence="1">The sequence shown here is derived from an EMBL/GenBank/DDBJ whole genome shotgun (WGS) entry which is preliminary data.</text>
</comment>
<protein>
    <submittedName>
        <fullName evidence="1">Uncharacterized protein</fullName>
    </submittedName>
</protein>
<organism evidence="1 2">
    <name type="scientific">Salmonella enterica subsp. enterica serovar Gaminara</name>
    <dbReference type="NCBI Taxonomy" id="913070"/>
    <lineage>
        <taxon>Bacteria</taxon>
        <taxon>Pseudomonadati</taxon>
        <taxon>Pseudomonadota</taxon>
        <taxon>Gammaproteobacteria</taxon>
        <taxon>Enterobacterales</taxon>
        <taxon>Enterobacteriaceae</taxon>
        <taxon>Salmonella</taxon>
    </lineage>
</organism>
<evidence type="ECO:0000313" key="2">
    <source>
        <dbReference type="Proteomes" id="UP000245068"/>
    </source>
</evidence>
<accession>A0A7Z1QIU3</accession>
<dbReference type="Proteomes" id="UP000245068">
    <property type="component" value="Unassembled WGS sequence"/>
</dbReference>
<gene>
    <name evidence="1" type="ORF">C4784_24340</name>
</gene>
<evidence type="ECO:0000313" key="1">
    <source>
        <dbReference type="EMBL" id="PVM63456.1"/>
    </source>
</evidence>
<dbReference type="AlphaFoldDB" id="A0A7Z1QIU3"/>
<sequence>MEIIMDKPICNVRLDFIYFDEDMESLHYVIASSLFVELRIDTPDTFDIHAIHSERGRVEKALRMAGFRFDEFNYSTASHSSSRGTIVYNVSLLRENRDVYL</sequence>
<proteinExistence type="predicted"/>
<name>A0A7Z1QIU3_SALET</name>